<keyword evidence="1" id="KW-0805">Transcription regulation</keyword>
<protein>
    <submittedName>
        <fullName evidence="5">AraC family transcriptional regulator</fullName>
    </submittedName>
</protein>
<dbReference type="InterPro" id="IPR009057">
    <property type="entry name" value="Homeodomain-like_sf"/>
</dbReference>
<gene>
    <name evidence="5" type="ORF">O4H49_03045</name>
</gene>
<evidence type="ECO:0000256" key="3">
    <source>
        <dbReference type="ARBA" id="ARBA00023163"/>
    </source>
</evidence>
<dbReference type="Pfam" id="PF22200">
    <property type="entry name" value="ExsA_N"/>
    <property type="match status" value="1"/>
</dbReference>
<dbReference type="InterPro" id="IPR054015">
    <property type="entry name" value="ExsA-like_N"/>
</dbReference>
<dbReference type="SUPFAM" id="SSF51182">
    <property type="entry name" value="RmlC-like cupins"/>
    <property type="match status" value="1"/>
</dbReference>
<dbReference type="EMBL" id="JAPWGY010000001">
    <property type="protein sequence ID" value="MCZ4279740.1"/>
    <property type="molecule type" value="Genomic_DNA"/>
</dbReference>
<dbReference type="Gene3D" id="1.10.10.60">
    <property type="entry name" value="Homeodomain-like"/>
    <property type="match status" value="2"/>
</dbReference>
<feature type="domain" description="HTH araC/xylS-type" evidence="4">
    <location>
        <begin position="223"/>
        <end position="321"/>
    </location>
</feature>
<dbReference type="PANTHER" id="PTHR46796">
    <property type="entry name" value="HTH-TYPE TRANSCRIPTIONAL ACTIVATOR RHAS-RELATED"/>
    <property type="match status" value="1"/>
</dbReference>
<comment type="caution">
    <text evidence="5">The sequence shown here is derived from an EMBL/GenBank/DDBJ whole genome shotgun (WGS) entry which is preliminary data.</text>
</comment>
<dbReference type="RefSeq" id="WP_269421937.1">
    <property type="nucleotide sequence ID" value="NZ_JAPWGY010000001.1"/>
</dbReference>
<dbReference type="InterPro" id="IPR050204">
    <property type="entry name" value="AraC_XylS_family_regulators"/>
</dbReference>
<reference evidence="5" key="1">
    <citation type="submission" date="2022-12" db="EMBL/GenBank/DDBJ databases">
        <title>Bacterial isolates from different developmental stages of Nematostella vectensis.</title>
        <authorList>
            <person name="Fraune S."/>
        </authorList>
    </citation>
    <scope>NUCLEOTIDE SEQUENCE</scope>
    <source>
        <strain evidence="5">G21630-S1</strain>
    </source>
</reference>
<sequence length="324" mass="36661">MKQQIPDYCKTNTLLIPDSLFDMADAFPVMTSRDVARGMTGKISGDVGGHAAIFYKCIAREMRGIEFYTSAPCLAFVLSGEETFTSFDGEEILLKAGEMLMMPKNLYMISDFVKGDGALQAFLFFFDQKTIGEFIQRAPYLPKRAGGEERQGEKLALSPYKISANSAISGYMEALHLVYRNYSGTANLLRLKLLELLSLVDALDDRKRLRDFLGSAHKHAEKRNIRHLMKEHCFHNLSVQDLAVLSGRSQASFTREFKRQYGVSPVKWLINTRLEKARGLIRDSSHSVTEIALLVGYDNISYFIKAFKTRYGMTPKKMRAELLC</sequence>
<keyword evidence="6" id="KW-1185">Reference proteome</keyword>
<dbReference type="Pfam" id="PF12833">
    <property type="entry name" value="HTH_18"/>
    <property type="match status" value="1"/>
</dbReference>
<evidence type="ECO:0000313" key="5">
    <source>
        <dbReference type="EMBL" id="MCZ4279740.1"/>
    </source>
</evidence>
<organism evidence="5 6">
    <name type="scientific">Kiloniella laminariae</name>
    <dbReference type="NCBI Taxonomy" id="454162"/>
    <lineage>
        <taxon>Bacteria</taxon>
        <taxon>Pseudomonadati</taxon>
        <taxon>Pseudomonadota</taxon>
        <taxon>Alphaproteobacteria</taxon>
        <taxon>Rhodospirillales</taxon>
        <taxon>Kiloniellaceae</taxon>
        <taxon>Kiloniella</taxon>
    </lineage>
</organism>
<dbReference type="InterPro" id="IPR018060">
    <property type="entry name" value="HTH_AraC"/>
</dbReference>
<dbReference type="Proteomes" id="UP001069802">
    <property type="component" value="Unassembled WGS sequence"/>
</dbReference>
<dbReference type="PROSITE" id="PS00041">
    <property type="entry name" value="HTH_ARAC_FAMILY_1"/>
    <property type="match status" value="1"/>
</dbReference>
<name>A0ABT4LF61_9PROT</name>
<dbReference type="SUPFAM" id="SSF46689">
    <property type="entry name" value="Homeodomain-like"/>
    <property type="match status" value="2"/>
</dbReference>
<dbReference type="PROSITE" id="PS01124">
    <property type="entry name" value="HTH_ARAC_FAMILY_2"/>
    <property type="match status" value="1"/>
</dbReference>
<keyword evidence="3" id="KW-0804">Transcription</keyword>
<dbReference type="SMART" id="SM00342">
    <property type="entry name" value="HTH_ARAC"/>
    <property type="match status" value="1"/>
</dbReference>
<dbReference type="InterPro" id="IPR018062">
    <property type="entry name" value="HTH_AraC-typ_CS"/>
</dbReference>
<evidence type="ECO:0000256" key="2">
    <source>
        <dbReference type="ARBA" id="ARBA00023125"/>
    </source>
</evidence>
<dbReference type="InterPro" id="IPR020449">
    <property type="entry name" value="Tscrpt_reg_AraC-type_HTH"/>
</dbReference>
<accession>A0ABT4LF61</accession>
<evidence type="ECO:0000256" key="1">
    <source>
        <dbReference type="ARBA" id="ARBA00023015"/>
    </source>
</evidence>
<proteinExistence type="predicted"/>
<dbReference type="InterPro" id="IPR011051">
    <property type="entry name" value="RmlC_Cupin_sf"/>
</dbReference>
<evidence type="ECO:0000259" key="4">
    <source>
        <dbReference type="PROSITE" id="PS01124"/>
    </source>
</evidence>
<evidence type="ECO:0000313" key="6">
    <source>
        <dbReference type="Proteomes" id="UP001069802"/>
    </source>
</evidence>
<dbReference type="PRINTS" id="PR00032">
    <property type="entry name" value="HTHARAC"/>
</dbReference>
<keyword evidence="2" id="KW-0238">DNA-binding</keyword>